<dbReference type="EMBL" id="FMBG01000012">
    <property type="protein sequence ID" value="SCC26646.1"/>
    <property type="molecule type" value="Genomic_DNA"/>
</dbReference>
<comment type="caution">
    <text evidence="1">The sequence shown here is derived from an EMBL/GenBank/DDBJ whole genome shotgun (WGS) entry which is preliminary data.</text>
</comment>
<name>A0AB37YQQ1_9BACI</name>
<evidence type="ECO:0000313" key="1">
    <source>
        <dbReference type="EMBL" id="SCC26646.1"/>
    </source>
</evidence>
<protein>
    <submittedName>
        <fullName evidence="1">Uncharacterized protein</fullName>
    </submittedName>
</protein>
<dbReference type="Proteomes" id="UP000195728">
    <property type="component" value="Unassembled WGS sequence"/>
</dbReference>
<reference evidence="1 2" key="1">
    <citation type="submission" date="2016-08" db="EMBL/GenBank/DDBJ databases">
        <authorList>
            <person name="Loux V."/>
            <person name="Rue O."/>
        </authorList>
    </citation>
    <scope>NUCLEOTIDE SEQUENCE [LARGE SCALE GENOMIC DNA]</scope>
    <source>
        <strain evidence="1 2">WSBC_10311</strain>
    </source>
</reference>
<evidence type="ECO:0000313" key="2">
    <source>
        <dbReference type="Proteomes" id="UP000195728"/>
    </source>
</evidence>
<sequence length="9" mass="1186">MSLEKRYLF</sequence>
<proteinExistence type="predicted"/>
<accession>A0AB37YQQ1</accession>
<gene>
    <name evidence="1" type="ORF">BC10311_02296</name>
</gene>
<organism evidence="1 2">
    <name type="scientific">Bacillus wiedmannii</name>
    <dbReference type="NCBI Taxonomy" id="1890302"/>
    <lineage>
        <taxon>Bacteria</taxon>
        <taxon>Bacillati</taxon>
        <taxon>Bacillota</taxon>
        <taxon>Bacilli</taxon>
        <taxon>Bacillales</taxon>
        <taxon>Bacillaceae</taxon>
        <taxon>Bacillus</taxon>
        <taxon>Bacillus cereus group</taxon>
    </lineage>
</organism>